<accession>A0AB74UTG4</accession>
<evidence type="ECO:0008006" key="4">
    <source>
        <dbReference type="Google" id="ProtNLM"/>
    </source>
</evidence>
<evidence type="ECO:0000256" key="2">
    <source>
        <dbReference type="SAM" id="SignalP"/>
    </source>
</evidence>
<name>A0AB74UTG4_9GAMM</name>
<evidence type="ECO:0000313" key="3">
    <source>
        <dbReference type="EMBL" id="XIA19567.1"/>
    </source>
</evidence>
<feature type="signal peptide" evidence="2">
    <location>
        <begin position="1"/>
        <end position="20"/>
    </location>
</feature>
<reference evidence="3" key="1">
    <citation type="submission" date="2024-10" db="EMBL/GenBank/DDBJ databases">
        <authorList>
            <person name="Lesea H.P."/>
            <person name="Kuehl J.V."/>
            <person name="Chandonia J.-M."/>
        </authorList>
    </citation>
    <scope>NUCLEOTIDE SEQUENCE</scope>
    <source>
        <strain evidence="3">FW102-FHT14D07</strain>
    </source>
</reference>
<feature type="coiled-coil region" evidence="1">
    <location>
        <begin position="37"/>
        <end position="92"/>
    </location>
</feature>
<protein>
    <recommendedName>
        <fullName evidence="4">Tol-pal system protein YbgF</fullName>
    </recommendedName>
</protein>
<dbReference type="RefSeq" id="WP_395119041.1">
    <property type="nucleotide sequence ID" value="NZ_CP170721.1"/>
</dbReference>
<dbReference type="EMBL" id="CP170721">
    <property type="protein sequence ID" value="XIA19567.1"/>
    <property type="molecule type" value="Genomic_DNA"/>
</dbReference>
<dbReference type="AlphaFoldDB" id="A0AB74UTG4"/>
<sequence length="98" mass="10664">MRVLPSLAAIGILLTASAWAAPPAGPARAGSTAVPALPAVRQRMQRNQVEVKRLQQEVARQESASQRASRRLEQQDAQIAELRRQLLQVRAAAPDDHP</sequence>
<gene>
    <name evidence="3" type="ORF">ACFYG5_05315</name>
</gene>
<keyword evidence="2" id="KW-0732">Signal</keyword>
<feature type="chain" id="PRO_5044491641" description="Tol-pal system protein YbgF" evidence="2">
    <location>
        <begin position="21"/>
        <end position="98"/>
    </location>
</feature>
<evidence type="ECO:0000256" key="1">
    <source>
        <dbReference type="SAM" id="Coils"/>
    </source>
</evidence>
<organism evidence="3">
    <name type="scientific">Rhodanobacter sp. FW102-FHT14D07</name>
    <dbReference type="NCBI Taxonomy" id="3351462"/>
    <lineage>
        <taxon>Bacteria</taxon>
        <taxon>Pseudomonadati</taxon>
        <taxon>Pseudomonadota</taxon>
        <taxon>Gammaproteobacteria</taxon>
        <taxon>Lysobacterales</taxon>
        <taxon>Rhodanobacteraceae</taxon>
        <taxon>Rhodanobacter</taxon>
    </lineage>
</organism>
<keyword evidence="1" id="KW-0175">Coiled coil</keyword>
<proteinExistence type="predicted"/>